<comment type="caution">
    <text evidence="1">The sequence shown here is derived from an EMBL/GenBank/DDBJ whole genome shotgun (WGS) entry which is preliminary data.</text>
</comment>
<evidence type="ECO:0000313" key="1">
    <source>
        <dbReference type="EMBL" id="RCS70144.1"/>
    </source>
</evidence>
<gene>
    <name evidence="1" type="ORF">CIK83_11805</name>
</gene>
<keyword evidence="2" id="KW-1185">Reference proteome</keyword>
<dbReference type="Proteomes" id="UP000252479">
    <property type="component" value="Unassembled WGS sequence"/>
</dbReference>
<dbReference type="EMBL" id="QPGL01000002">
    <property type="protein sequence ID" value="RCS70144.1"/>
    <property type="molecule type" value="Genomic_DNA"/>
</dbReference>
<reference evidence="1 2" key="1">
    <citation type="journal article" date="2017" name="Elife">
        <title>Extensive horizontal gene transfer in cheese-associated bacteria.</title>
        <authorList>
            <person name="Bonham K.S."/>
            <person name="Wolfe B.E."/>
            <person name="Dutton R.J."/>
        </authorList>
    </citation>
    <scope>NUCLEOTIDE SEQUENCE [LARGE SCALE GENOMIC DNA]</scope>
    <source>
        <strain evidence="1 2">JB196</strain>
    </source>
</reference>
<accession>A0A368LHC4</accession>
<dbReference type="AlphaFoldDB" id="A0A368LHC4"/>
<sequence>MKFIKIGWFVLNVEHVSAFYCASDKNDFSELVIHLNDGEKLFFPSGDATDEILASIAKSLPYPVINIPLP</sequence>
<proteinExistence type="predicted"/>
<organism evidence="1 2">
    <name type="scientific">Vibrio casei</name>
    <dbReference type="NCBI Taxonomy" id="673372"/>
    <lineage>
        <taxon>Bacteria</taxon>
        <taxon>Pseudomonadati</taxon>
        <taxon>Pseudomonadota</taxon>
        <taxon>Gammaproteobacteria</taxon>
        <taxon>Vibrionales</taxon>
        <taxon>Vibrionaceae</taxon>
        <taxon>Vibrio</taxon>
    </lineage>
</organism>
<evidence type="ECO:0000313" key="2">
    <source>
        <dbReference type="Proteomes" id="UP000252479"/>
    </source>
</evidence>
<name>A0A368LHC4_9VIBR</name>
<protein>
    <submittedName>
        <fullName evidence="1">Uncharacterized protein</fullName>
    </submittedName>
</protein>